<keyword evidence="1" id="KW-1133">Transmembrane helix</keyword>
<accession>A0A212LT26</accession>
<keyword evidence="1" id="KW-0472">Membrane</keyword>
<dbReference type="AlphaFoldDB" id="A0A212LT26"/>
<dbReference type="EMBL" id="FMJE01000003">
    <property type="protein sequence ID" value="SCM80610.1"/>
    <property type="molecule type" value="Genomic_DNA"/>
</dbReference>
<dbReference type="RefSeq" id="WP_288183919.1">
    <property type="nucleotide sequence ID" value="NZ_LT608335.1"/>
</dbReference>
<keyword evidence="1" id="KW-0812">Transmembrane</keyword>
<reference evidence="2" key="1">
    <citation type="submission" date="2016-08" db="EMBL/GenBank/DDBJ databases">
        <authorList>
            <person name="Seilhamer J.J."/>
        </authorList>
    </citation>
    <scope>NUCLEOTIDE SEQUENCE</scope>
    <source>
        <strain evidence="2">86</strain>
    </source>
</reference>
<protein>
    <recommendedName>
        <fullName evidence="3">Type 4 fimbrial biogenesis protein PilX N-terminal domain-containing protein</fullName>
    </recommendedName>
</protein>
<proteinExistence type="predicted"/>
<organism evidence="2">
    <name type="scientific">uncultured Sporomusa sp</name>
    <dbReference type="NCBI Taxonomy" id="307249"/>
    <lineage>
        <taxon>Bacteria</taxon>
        <taxon>Bacillati</taxon>
        <taxon>Bacillota</taxon>
        <taxon>Negativicutes</taxon>
        <taxon>Selenomonadales</taxon>
        <taxon>Sporomusaceae</taxon>
        <taxon>Sporomusa</taxon>
        <taxon>environmental samples</taxon>
    </lineage>
</organism>
<name>A0A212LT26_9FIRM</name>
<gene>
    <name evidence="2" type="ORF">KL86SPO_30788</name>
</gene>
<evidence type="ECO:0008006" key="3">
    <source>
        <dbReference type="Google" id="ProtNLM"/>
    </source>
</evidence>
<evidence type="ECO:0000313" key="2">
    <source>
        <dbReference type="EMBL" id="SCM80610.1"/>
    </source>
</evidence>
<feature type="transmembrane region" description="Helical" evidence="1">
    <location>
        <begin position="66"/>
        <end position="87"/>
    </location>
</feature>
<evidence type="ECO:0000256" key="1">
    <source>
        <dbReference type="SAM" id="Phobius"/>
    </source>
</evidence>
<sequence length="204" mass="21825">MELQLYLKQLSRLFDKENTVCAEPLATVEADVDPVFKKVILSVRMKETEVMLLLFTRRLSPERGSVTLMAIIVMTLLLGLGGAFISLSSTEVDLSKDYRNGVAAQYLAEAGVQWAIVKLKTETDFVAKTGIPPGVTTTSVIKNAGTPTAGSYTVKVTGSGTTRIITSTGTVGSGKTAAKRQVILQVTPHAASTSGLFIDSYSNY</sequence>